<evidence type="ECO:0000313" key="2">
    <source>
        <dbReference type="Proteomes" id="UP001066276"/>
    </source>
</evidence>
<accession>A0AAV7T4G1</accession>
<comment type="caution">
    <text evidence="1">The sequence shown here is derived from an EMBL/GenBank/DDBJ whole genome shotgun (WGS) entry which is preliminary data.</text>
</comment>
<dbReference type="AlphaFoldDB" id="A0AAV7T4G1"/>
<organism evidence="1 2">
    <name type="scientific">Pleurodeles waltl</name>
    <name type="common">Iberian ribbed newt</name>
    <dbReference type="NCBI Taxonomy" id="8319"/>
    <lineage>
        <taxon>Eukaryota</taxon>
        <taxon>Metazoa</taxon>
        <taxon>Chordata</taxon>
        <taxon>Craniata</taxon>
        <taxon>Vertebrata</taxon>
        <taxon>Euteleostomi</taxon>
        <taxon>Amphibia</taxon>
        <taxon>Batrachia</taxon>
        <taxon>Caudata</taxon>
        <taxon>Salamandroidea</taxon>
        <taxon>Salamandridae</taxon>
        <taxon>Pleurodelinae</taxon>
        <taxon>Pleurodeles</taxon>
    </lineage>
</organism>
<protein>
    <recommendedName>
        <fullName evidence="3">CMP/dCMP-type deaminase domain-containing protein</fullName>
    </recommendedName>
</protein>
<evidence type="ECO:0000313" key="1">
    <source>
        <dbReference type="EMBL" id="KAJ1171363.1"/>
    </source>
</evidence>
<dbReference type="EMBL" id="JANPWB010000007">
    <property type="protein sequence ID" value="KAJ1171363.1"/>
    <property type="molecule type" value="Genomic_DNA"/>
</dbReference>
<keyword evidence="2" id="KW-1185">Reference proteome</keyword>
<proteinExistence type="predicted"/>
<sequence length="93" mass="10292">MLNNKRHLWLKDVAASRKNPMNGALIVGVSVAENGSLFCPESPRGRGRSARLILLTAFKRGVTASCWNECECRPGESSRPQRYAAPMFPILFS</sequence>
<name>A0AAV7T4G1_PLEWA</name>
<gene>
    <name evidence="1" type="ORF">NDU88_003226</name>
</gene>
<evidence type="ECO:0008006" key="3">
    <source>
        <dbReference type="Google" id="ProtNLM"/>
    </source>
</evidence>
<reference evidence="1" key="1">
    <citation type="journal article" date="2022" name="bioRxiv">
        <title>Sequencing and chromosome-scale assembly of the giantPleurodeles waltlgenome.</title>
        <authorList>
            <person name="Brown T."/>
            <person name="Elewa A."/>
            <person name="Iarovenko S."/>
            <person name="Subramanian E."/>
            <person name="Araus A.J."/>
            <person name="Petzold A."/>
            <person name="Susuki M."/>
            <person name="Suzuki K.-i.T."/>
            <person name="Hayashi T."/>
            <person name="Toyoda A."/>
            <person name="Oliveira C."/>
            <person name="Osipova E."/>
            <person name="Leigh N.D."/>
            <person name="Simon A."/>
            <person name="Yun M.H."/>
        </authorList>
    </citation>
    <scope>NUCLEOTIDE SEQUENCE</scope>
    <source>
        <strain evidence="1">20211129_DDA</strain>
        <tissue evidence="1">Liver</tissue>
    </source>
</reference>
<dbReference type="Proteomes" id="UP001066276">
    <property type="component" value="Chromosome 4_1"/>
</dbReference>